<dbReference type="NCBIfam" id="TIGR01415">
    <property type="entry name" value="trpB_rel"/>
    <property type="match status" value="1"/>
</dbReference>
<evidence type="ECO:0000256" key="4">
    <source>
        <dbReference type="ARBA" id="ARBA00022605"/>
    </source>
</evidence>
<evidence type="ECO:0000313" key="12">
    <source>
        <dbReference type="Proteomes" id="UP000886595"/>
    </source>
</evidence>
<protein>
    <recommendedName>
        <fullName evidence="3">tryptophan synthase</fullName>
        <ecNumber evidence="3">4.2.1.20</ecNumber>
    </recommendedName>
</protein>
<keyword evidence="7" id="KW-0057">Aromatic amino acid biosynthesis</keyword>
<evidence type="ECO:0000259" key="10">
    <source>
        <dbReference type="Pfam" id="PF00291"/>
    </source>
</evidence>
<sequence>MASQLLLPTNTFTNSSLDKVFVTGDDLTLKRKPNHATRVSYGFSLRANAALNSSHSSYVEVPRQWYNLVADLSVKPPPQLHPKTFEPIKPEDLAHLFPNEIIKQEETLERFIDIPEEVLEIYKLWRPTPLIRAKRLEKLLHTPARIYFKYEGGSPAGSHKPNSAVPQAYYNAKEGVKNVVTETGAGQWGSSLAFASSLFGLDCEVFQVAHTYQQKPYRRLMMQTWGAKVHRSPSELTEAGRRILQADPSSTGSLGIAISEAVEVASRNEDTKYCLGSVFNHVLLHQTVIGEECIKQMEEYGETPDVIIGCTGGGSNFAGLSFPYIREKLKGKINPIIRAVEPSACPSLTKGVYAYDFGDTAGLTPLMKMHTLGHDFIPSPIHSGGLRYHGMAPLVSHIYGQGFMEAISIPQTECFQGAIQFARTEGIIPAPEPTHAIAATIREALRCKETGEAKVILMAMCGHGHFDLASYEKYLRAPTISLCCTAPAPLLPAAPLLLLRVLRSDECWELVQQPVVTIFRISLSTWTWSNMVQPIQEGSAWINRMMYSALDKGHPTFTHFPTKSSFVVSSVRARVQAGIR</sequence>
<dbReference type="CDD" id="cd06446">
    <property type="entry name" value="Trp-synth_B"/>
    <property type="match status" value="1"/>
</dbReference>
<comment type="catalytic activity">
    <reaction evidence="9">
        <text>(1S,2R)-1-C-(indol-3-yl)glycerol 3-phosphate + L-serine = D-glyceraldehyde 3-phosphate + L-tryptophan + H2O</text>
        <dbReference type="Rhea" id="RHEA:10532"/>
        <dbReference type="ChEBI" id="CHEBI:15377"/>
        <dbReference type="ChEBI" id="CHEBI:33384"/>
        <dbReference type="ChEBI" id="CHEBI:57912"/>
        <dbReference type="ChEBI" id="CHEBI:58866"/>
        <dbReference type="ChEBI" id="CHEBI:59776"/>
        <dbReference type="EC" id="4.2.1.20"/>
    </reaction>
</comment>
<evidence type="ECO:0000256" key="9">
    <source>
        <dbReference type="ARBA" id="ARBA00049047"/>
    </source>
</evidence>
<keyword evidence="4" id="KW-0028">Amino-acid biosynthesis</keyword>
<dbReference type="Pfam" id="PF00291">
    <property type="entry name" value="PALP"/>
    <property type="match status" value="1"/>
</dbReference>
<dbReference type="HAMAP" id="MF_00133">
    <property type="entry name" value="Trp_synth_beta"/>
    <property type="match status" value="1"/>
</dbReference>
<evidence type="ECO:0000256" key="5">
    <source>
        <dbReference type="ARBA" id="ARBA00022822"/>
    </source>
</evidence>
<dbReference type="NCBIfam" id="NF009057">
    <property type="entry name" value="PRK12391.1"/>
    <property type="match status" value="1"/>
</dbReference>
<dbReference type="InterPro" id="IPR006654">
    <property type="entry name" value="Trp_synth_beta"/>
</dbReference>
<evidence type="ECO:0000256" key="8">
    <source>
        <dbReference type="ARBA" id="ARBA00023239"/>
    </source>
</evidence>
<comment type="caution">
    <text evidence="11">The sequence shown here is derived from an EMBL/GenBank/DDBJ whole genome shotgun (WGS) entry which is preliminary data.</text>
</comment>
<dbReference type="OrthoDB" id="504868at2759"/>
<dbReference type="EMBL" id="JAAMPC010000010">
    <property type="protein sequence ID" value="KAG2286737.1"/>
    <property type="molecule type" value="Genomic_DNA"/>
</dbReference>
<evidence type="ECO:0000256" key="6">
    <source>
        <dbReference type="ARBA" id="ARBA00022898"/>
    </source>
</evidence>
<dbReference type="SUPFAM" id="SSF53686">
    <property type="entry name" value="Tryptophan synthase beta subunit-like PLP-dependent enzymes"/>
    <property type="match status" value="1"/>
</dbReference>
<comment type="cofactor">
    <cofactor evidence="1">
        <name>pyridoxal 5'-phosphate</name>
        <dbReference type="ChEBI" id="CHEBI:597326"/>
    </cofactor>
</comment>
<dbReference type="PANTHER" id="PTHR48077:SF7">
    <property type="entry name" value="TRYPTOPHAN SYNTHASE"/>
    <property type="match status" value="1"/>
</dbReference>
<evidence type="ECO:0000313" key="11">
    <source>
        <dbReference type="EMBL" id="KAG2286737.1"/>
    </source>
</evidence>
<keyword evidence="12" id="KW-1185">Reference proteome</keyword>
<dbReference type="InterPro" id="IPR023026">
    <property type="entry name" value="Trp_synth_beta/beta-like"/>
</dbReference>
<keyword evidence="8" id="KW-0456">Lyase</keyword>
<dbReference type="PIRSF" id="PIRSF001413">
    <property type="entry name" value="Trp_syn_beta"/>
    <property type="match status" value="1"/>
</dbReference>
<organism evidence="11 12">
    <name type="scientific">Brassica carinata</name>
    <name type="common">Ethiopian mustard</name>
    <name type="synonym">Abyssinian cabbage</name>
    <dbReference type="NCBI Taxonomy" id="52824"/>
    <lineage>
        <taxon>Eukaryota</taxon>
        <taxon>Viridiplantae</taxon>
        <taxon>Streptophyta</taxon>
        <taxon>Embryophyta</taxon>
        <taxon>Tracheophyta</taxon>
        <taxon>Spermatophyta</taxon>
        <taxon>Magnoliopsida</taxon>
        <taxon>eudicotyledons</taxon>
        <taxon>Gunneridae</taxon>
        <taxon>Pentapetalae</taxon>
        <taxon>rosids</taxon>
        <taxon>malvids</taxon>
        <taxon>Brassicales</taxon>
        <taxon>Brassicaceae</taxon>
        <taxon>Brassiceae</taxon>
        <taxon>Brassica</taxon>
    </lineage>
</organism>
<dbReference type="PIRSF" id="PIRSF500824">
    <property type="entry name" value="TrpB_prok"/>
    <property type="match status" value="1"/>
</dbReference>
<evidence type="ECO:0000256" key="7">
    <source>
        <dbReference type="ARBA" id="ARBA00023141"/>
    </source>
</evidence>
<reference evidence="11 12" key="1">
    <citation type="submission" date="2020-02" db="EMBL/GenBank/DDBJ databases">
        <authorList>
            <person name="Ma Q."/>
            <person name="Huang Y."/>
            <person name="Song X."/>
            <person name="Pei D."/>
        </authorList>
    </citation>
    <scope>NUCLEOTIDE SEQUENCE [LARGE SCALE GENOMIC DNA]</scope>
    <source>
        <strain evidence="11">Sxm20200214</strain>
        <tissue evidence="11">Leaf</tissue>
    </source>
</reference>
<dbReference type="GO" id="GO:0005737">
    <property type="term" value="C:cytoplasm"/>
    <property type="evidence" value="ECO:0007669"/>
    <property type="project" value="TreeGrafter"/>
</dbReference>
<gene>
    <name evidence="11" type="ORF">Bca52824_046341</name>
</gene>
<accession>A0A8X7RFA3</accession>
<dbReference type="Proteomes" id="UP000886595">
    <property type="component" value="Unassembled WGS sequence"/>
</dbReference>
<dbReference type="GO" id="GO:0052684">
    <property type="term" value="F:L-serine hydro-lyase (adding indole, L-tryptophan-forming) activity"/>
    <property type="evidence" value="ECO:0007669"/>
    <property type="project" value="TreeGrafter"/>
</dbReference>
<dbReference type="Gene3D" id="3.40.50.1100">
    <property type="match status" value="2"/>
</dbReference>
<dbReference type="InterPro" id="IPR006316">
    <property type="entry name" value="Trp_synth_b-like"/>
</dbReference>
<evidence type="ECO:0000256" key="1">
    <source>
        <dbReference type="ARBA" id="ARBA00001933"/>
    </source>
</evidence>
<dbReference type="AlphaFoldDB" id="A0A8X7RFA3"/>
<dbReference type="GO" id="GO:0004834">
    <property type="term" value="F:tryptophan synthase activity"/>
    <property type="evidence" value="ECO:0007669"/>
    <property type="project" value="UniProtKB-EC"/>
</dbReference>
<dbReference type="InterPro" id="IPR001926">
    <property type="entry name" value="TrpB-like_PALP"/>
</dbReference>
<evidence type="ECO:0000256" key="3">
    <source>
        <dbReference type="ARBA" id="ARBA00012043"/>
    </source>
</evidence>
<dbReference type="PANTHER" id="PTHR48077">
    <property type="entry name" value="TRYPTOPHAN SYNTHASE-RELATED"/>
    <property type="match status" value="1"/>
</dbReference>
<keyword evidence="5" id="KW-0822">Tryptophan biosynthesis</keyword>
<evidence type="ECO:0000256" key="2">
    <source>
        <dbReference type="ARBA" id="ARBA00004733"/>
    </source>
</evidence>
<dbReference type="InterPro" id="IPR036052">
    <property type="entry name" value="TrpB-like_PALP_sf"/>
</dbReference>
<comment type="pathway">
    <text evidence="2">Amino-acid biosynthesis; L-tryptophan biosynthesis; L-tryptophan from chorismate: step 5/5.</text>
</comment>
<dbReference type="GO" id="GO:0030170">
    <property type="term" value="F:pyridoxal phosphate binding"/>
    <property type="evidence" value="ECO:0007669"/>
    <property type="project" value="InterPro"/>
</dbReference>
<name>A0A8X7RFA3_BRACI</name>
<keyword evidence="6" id="KW-0663">Pyridoxal phosphate</keyword>
<dbReference type="EC" id="4.2.1.20" evidence="3"/>
<feature type="domain" description="Tryptophan synthase beta chain-like PALP" evidence="10">
    <location>
        <begin position="124"/>
        <end position="462"/>
    </location>
</feature>
<proteinExistence type="inferred from homology"/>